<feature type="chain" id="PRO_5040853705" description="MATE efflux family protein" evidence="7">
    <location>
        <begin position="23"/>
        <end position="412"/>
    </location>
</feature>
<feature type="transmembrane region" description="Helical" evidence="6">
    <location>
        <begin position="356"/>
        <end position="372"/>
    </location>
</feature>
<evidence type="ECO:0000256" key="2">
    <source>
        <dbReference type="ARBA" id="ARBA00010199"/>
    </source>
</evidence>
<comment type="similarity">
    <text evidence="2">Belongs to the multi antimicrobial extrusion (MATE) (TC 2.A.66.1) family.</text>
</comment>
<feature type="transmembrane region" description="Helical" evidence="6">
    <location>
        <begin position="148"/>
        <end position="166"/>
    </location>
</feature>
<dbReference type="OrthoDB" id="423427at2759"/>
<comment type="caution">
    <text evidence="8">The sequence shown here is derived from an EMBL/GenBank/DDBJ whole genome shotgun (WGS) entry which is preliminary data.</text>
</comment>
<feature type="transmembrane region" description="Helical" evidence="6">
    <location>
        <begin position="117"/>
        <end position="136"/>
    </location>
</feature>
<comment type="subcellular location">
    <subcellularLocation>
        <location evidence="1">Membrane</location>
        <topology evidence="1">Multi-pass membrane protein</topology>
    </subcellularLocation>
</comment>
<keyword evidence="4 6" id="KW-1133">Transmembrane helix</keyword>
<evidence type="ECO:0000256" key="6">
    <source>
        <dbReference type="SAM" id="Phobius"/>
    </source>
</evidence>
<evidence type="ECO:0000256" key="3">
    <source>
        <dbReference type="ARBA" id="ARBA00022692"/>
    </source>
</evidence>
<evidence type="ECO:0000256" key="5">
    <source>
        <dbReference type="ARBA" id="ARBA00023136"/>
    </source>
</evidence>
<reference evidence="9" key="1">
    <citation type="journal article" date="2023" name="Commun. Biol.">
        <title>Genome analysis of Parmales, the sister group of diatoms, reveals the evolutionary specialization of diatoms from phago-mixotrophs to photoautotrophs.</title>
        <authorList>
            <person name="Ban H."/>
            <person name="Sato S."/>
            <person name="Yoshikawa S."/>
            <person name="Yamada K."/>
            <person name="Nakamura Y."/>
            <person name="Ichinomiya M."/>
            <person name="Sato N."/>
            <person name="Blanc-Mathieu R."/>
            <person name="Endo H."/>
            <person name="Kuwata A."/>
            <person name="Ogata H."/>
        </authorList>
    </citation>
    <scope>NUCLEOTIDE SEQUENCE [LARGE SCALE GENOMIC DNA]</scope>
    <source>
        <strain evidence="9">NIES 3701</strain>
    </source>
</reference>
<feature type="transmembrane region" description="Helical" evidence="6">
    <location>
        <begin position="230"/>
        <end position="251"/>
    </location>
</feature>
<feature type="signal peptide" evidence="7">
    <location>
        <begin position="1"/>
        <end position="22"/>
    </location>
</feature>
<evidence type="ECO:0000313" key="8">
    <source>
        <dbReference type="EMBL" id="GMH71800.1"/>
    </source>
</evidence>
<dbReference type="Pfam" id="PF01554">
    <property type="entry name" value="MatE"/>
    <property type="match status" value="1"/>
</dbReference>
<dbReference type="Proteomes" id="UP001165085">
    <property type="component" value="Unassembled WGS sequence"/>
</dbReference>
<evidence type="ECO:0000256" key="7">
    <source>
        <dbReference type="SAM" id="SignalP"/>
    </source>
</evidence>
<dbReference type="PANTHER" id="PTHR42893:SF9">
    <property type="entry name" value="PROTEIN DETOXIFICATION 46, CHLOROPLASTIC"/>
    <property type="match status" value="1"/>
</dbReference>
<keyword evidence="5 6" id="KW-0472">Membrane</keyword>
<feature type="transmembrane region" description="Helical" evidence="6">
    <location>
        <begin position="41"/>
        <end position="62"/>
    </location>
</feature>
<dbReference type="GO" id="GO:0016020">
    <property type="term" value="C:membrane"/>
    <property type="evidence" value="ECO:0007669"/>
    <property type="project" value="UniProtKB-SubCell"/>
</dbReference>
<sequence>MLIDSAIFLCWFLGISTTNLLASTNPPPSKNVPSTDEHRKIIKTALGTAVIGGLVITALMTLKSEALLRWIAGPKNAAVIPEALSYVKIRSLSAPLAVIGMVCQSVCLSSLDTLTPSLAVLVSAFSNIFLDVVLCIKPFNFGVKGAAVATALANVGSSIVLLAAVYKKHFRTDTDVTRNIKQRMGRFASMLKLPKVHDFVELIKFAGAIFGVIIGKLVCYSALTLAATRFGVTSLAAHNVLLRIFFFFGTFGDSLSQSVQNFLPTVYTANPRDPVSPSFVKFEKFHAQLGVLCATVFALLAAGFTGSKSMASAFTTDPGILAVLSSSSTALSLSLVAHPIVLLLEGSIIAKRDTNFLLGSYAATFGVLWVMMKRAVELKNVWEGFVVFQGFRLIQYGARYLWMRGKRVEFIE</sequence>
<accession>A0A9W7APZ2</accession>
<feature type="transmembrane region" description="Helical" evidence="6">
    <location>
        <begin position="202"/>
        <end position="223"/>
    </location>
</feature>
<keyword evidence="3 6" id="KW-0812">Transmembrane</keyword>
<protein>
    <recommendedName>
        <fullName evidence="10">MATE efflux family protein</fullName>
    </recommendedName>
</protein>
<evidence type="ECO:0008006" key="10">
    <source>
        <dbReference type="Google" id="ProtNLM"/>
    </source>
</evidence>
<evidence type="ECO:0000256" key="1">
    <source>
        <dbReference type="ARBA" id="ARBA00004141"/>
    </source>
</evidence>
<dbReference type="EMBL" id="BRXY01000151">
    <property type="protein sequence ID" value="GMH71800.1"/>
    <property type="molecule type" value="Genomic_DNA"/>
</dbReference>
<dbReference type="GO" id="GO:0015297">
    <property type="term" value="F:antiporter activity"/>
    <property type="evidence" value="ECO:0007669"/>
    <property type="project" value="InterPro"/>
</dbReference>
<proteinExistence type="inferred from homology"/>
<dbReference type="PANTHER" id="PTHR42893">
    <property type="entry name" value="PROTEIN DETOXIFICATION 44, CHLOROPLASTIC-RELATED"/>
    <property type="match status" value="1"/>
</dbReference>
<dbReference type="InterPro" id="IPR002528">
    <property type="entry name" value="MATE_fam"/>
</dbReference>
<gene>
    <name evidence="8" type="ORF">TrST_g6823</name>
</gene>
<name>A0A9W7APZ2_9STRA</name>
<evidence type="ECO:0000313" key="9">
    <source>
        <dbReference type="Proteomes" id="UP001165085"/>
    </source>
</evidence>
<feature type="transmembrane region" description="Helical" evidence="6">
    <location>
        <begin position="319"/>
        <end position="344"/>
    </location>
</feature>
<organism evidence="8 9">
    <name type="scientific">Triparma strigata</name>
    <dbReference type="NCBI Taxonomy" id="1606541"/>
    <lineage>
        <taxon>Eukaryota</taxon>
        <taxon>Sar</taxon>
        <taxon>Stramenopiles</taxon>
        <taxon>Ochrophyta</taxon>
        <taxon>Bolidophyceae</taxon>
        <taxon>Parmales</taxon>
        <taxon>Triparmaceae</taxon>
        <taxon>Triparma</taxon>
    </lineage>
</organism>
<dbReference type="InterPro" id="IPR044644">
    <property type="entry name" value="DinF-like"/>
</dbReference>
<feature type="transmembrane region" description="Helical" evidence="6">
    <location>
        <begin position="285"/>
        <end position="307"/>
    </location>
</feature>
<evidence type="ECO:0000256" key="4">
    <source>
        <dbReference type="ARBA" id="ARBA00022989"/>
    </source>
</evidence>
<dbReference type="GO" id="GO:0042910">
    <property type="term" value="F:xenobiotic transmembrane transporter activity"/>
    <property type="evidence" value="ECO:0007669"/>
    <property type="project" value="InterPro"/>
</dbReference>
<keyword evidence="9" id="KW-1185">Reference proteome</keyword>
<dbReference type="AlphaFoldDB" id="A0A9W7APZ2"/>
<keyword evidence="7" id="KW-0732">Signal</keyword>